<keyword evidence="3" id="KW-1185">Reference proteome</keyword>
<dbReference type="AlphaFoldDB" id="A0A6D2KA77"/>
<dbReference type="Proteomes" id="UP000467841">
    <property type="component" value="Unassembled WGS sequence"/>
</dbReference>
<organism evidence="2 3">
    <name type="scientific">Microthlaspi erraticum</name>
    <dbReference type="NCBI Taxonomy" id="1685480"/>
    <lineage>
        <taxon>Eukaryota</taxon>
        <taxon>Viridiplantae</taxon>
        <taxon>Streptophyta</taxon>
        <taxon>Embryophyta</taxon>
        <taxon>Tracheophyta</taxon>
        <taxon>Spermatophyta</taxon>
        <taxon>Magnoliopsida</taxon>
        <taxon>eudicotyledons</taxon>
        <taxon>Gunneridae</taxon>
        <taxon>Pentapetalae</taxon>
        <taxon>rosids</taxon>
        <taxon>malvids</taxon>
        <taxon>Brassicales</taxon>
        <taxon>Brassicaceae</taxon>
        <taxon>Coluteocarpeae</taxon>
        <taxon>Microthlaspi</taxon>
    </lineage>
</organism>
<comment type="caution">
    <text evidence="2">The sequence shown here is derived from an EMBL/GenBank/DDBJ whole genome shotgun (WGS) entry which is preliminary data.</text>
</comment>
<dbReference type="PROSITE" id="PS50181">
    <property type="entry name" value="FBOX"/>
    <property type="match status" value="1"/>
</dbReference>
<evidence type="ECO:0000259" key="1">
    <source>
        <dbReference type="PROSITE" id="PS50181"/>
    </source>
</evidence>
<dbReference type="Pfam" id="PF07734">
    <property type="entry name" value="FBA_1"/>
    <property type="match status" value="2"/>
</dbReference>
<dbReference type="Pfam" id="PF00646">
    <property type="entry name" value="F-box"/>
    <property type="match status" value="1"/>
</dbReference>
<dbReference type="CDD" id="cd22157">
    <property type="entry name" value="F-box_AtFBW1-like"/>
    <property type="match status" value="1"/>
</dbReference>
<dbReference type="PANTHER" id="PTHR31672">
    <property type="entry name" value="BNACNNG10540D PROTEIN"/>
    <property type="match status" value="1"/>
</dbReference>
<accession>A0A6D2KA77</accession>
<dbReference type="SMART" id="SM00256">
    <property type="entry name" value="FBOX"/>
    <property type="match status" value="1"/>
</dbReference>
<dbReference type="InterPro" id="IPR050796">
    <property type="entry name" value="SCF_F-box_component"/>
</dbReference>
<dbReference type="Gene3D" id="1.20.1280.50">
    <property type="match status" value="1"/>
</dbReference>
<dbReference type="SUPFAM" id="SSF50965">
    <property type="entry name" value="Galactose oxidase, central domain"/>
    <property type="match status" value="1"/>
</dbReference>
<sequence length="358" mass="41800">MKFTHLPWELETEILSRVPATSLKKLRFTCKRWYALSKDPSFIKKNLSTKAATQMVLKKDQSVYAFSIDLHRIHNRYDQFIEFTGKLESLKDPEHVEISEISHCEGLLLCTTKDKRLVVWNPCTGQTRWIQSSKMHHSCFLGYENNNRSYNSYKILSFSYYRNDQDATVEKFEIYEFKSDSWRVLDVAHDWFDRSEVSVSLKGNAYWLDSDEEDGVTIVREEKLAVLRQLWFDMVNDLKMKIWLTYTKTDEAKGLSWSEFLVVDFNKLKINGMTRASSFLVDEETKKVLCCDTDMDDDDRTRVYVVGEDIHKDVYREIPKGSGSHHPPLLISYVPSLVEIPTKAAVVLVAKEKGDKFH</sequence>
<evidence type="ECO:0000313" key="3">
    <source>
        <dbReference type="Proteomes" id="UP000467841"/>
    </source>
</evidence>
<dbReference type="SUPFAM" id="SSF81383">
    <property type="entry name" value="F-box domain"/>
    <property type="match status" value="1"/>
</dbReference>
<dbReference type="InterPro" id="IPR011043">
    <property type="entry name" value="Gal_Oxase/kelch_b-propeller"/>
</dbReference>
<protein>
    <recommendedName>
        <fullName evidence="1">F-box domain-containing protein</fullName>
    </recommendedName>
</protein>
<evidence type="ECO:0000313" key="2">
    <source>
        <dbReference type="EMBL" id="CAA7051255.1"/>
    </source>
</evidence>
<dbReference type="InterPro" id="IPR036047">
    <property type="entry name" value="F-box-like_dom_sf"/>
</dbReference>
<dbReference type="InterPro" id="IPR001810">
    <property type="entry name" value="F-box_dom"/>
</dbReference>
<dbReference type="OrthoDB" id="1037549at2759"/>
<gene>
    <name evidence="2" type="ORF">MERR_LOCUS38490</name>
</gene>
<proteinExistence type="predicted"/>
<feature type="domain" description="F-box" evidence="1">
    <location>
        <begin position="1"/>
        <end position="46"/>
    </location>
</feature>
<dbReference type="NCBIfam" id="TIGR01640">
    <property type="entry name" value="F_box_assoc_1"/>
    <property type="match status" value="1"/>
</dbReference>
<dbReference type="PANTHER" id="PTHR31672:SF13">
    <property type="entry name" value="F-BOX PROTEIN CPR30-LIKE"/>
    <property type="match status" value="1"/>
</dbReference>
<dbReference type="InterPro" id="IPR006527">
    <property type="entry name" value="F-box-assoc_dom_typ1"/>
</dbReference>
<reference evidence="2" key="1">
    <citation type="submission" date="2020-01" db="EMBL/GenBank/DDBJ databases">
        <authorList>
            <person name="Mishra B."/>
        </authorList>
    </citation>
    <scope>NUCLEOTIDE SEQUENCE [LARGE SCALE GENOMIC DNA]</scope>
</reference>
<name>A0A6D2KA77_9BRAS</name>
<dbReference type="EMBL" id="CACVBM020001473">
    <property type="protein sequence ID" value="CAA7051255.1"/>
    <property type="molecule type" value="Genomic_DNA"/>
</dbReference>
<dbReference type="InterPro" id="IPR017451">
    <property type="entry name" value="F-box-assoc_interact_dom"/>
</dbReference>